<reference evidence="2" key="2">
    <citation type="submission" date="2021-03" db="UniProtKB">
        <authorList>
            <consortium name="EnsemblPlants"/>
        </authorList>
    </citation>
    <scope>IDENTIFICATION</scope>
</reference>
<dbReference type="InterPro" id="IPR002156">
    <property type="entry name" value="RNaseH_domain"/>
</dbReference>
<keyword evidence="3" id="KW-1185">Reference proteome</keyword>
<organism evidence="2 3">
    <name type="scientific">Cannabis sativa</name>
    <name type="common">Hemp</name>
    <name type="synonym">Marijuana</name>
    <dbReference type="NCBI Taxonomy" id="3483"/>
    <lineage>
        <taxon>Eukaryota</taxon>
        <taxon>Viridiplantae</taxon>
        <taxon>Streptophyta</taxon>
        <taxon>Embryophyta</taxon>
        <taxon>Tracheophyta</taxon>
        <taxon>Spermatophyta</taxon>
        <taxon>Magnoliopsida</taxon>
        <taxon>eudicotyledons</taxon>
        <taxon>Gunneridae</taxon>
        <taxon>Pentapetalae</taxon>
        <taxon>rosids</taxon>
        <taxon>fabids</taxon>
        <taxon>Rosales</taxon>
        <taxon>Cannabaceae</taxon>
        <taxon>Cannabis</taxon>
    </lineage>
</organism>
<protein>
    <recommendedName>
        <fullName evidence="1">RNase H type-1 domain-containing protein</fullName>
    </recommendedName>
</protein>
<dbReference type="AlphaFoldDB" id="A0A803PJ37"/>
<dbReference type="Proteomes" id="UP000596661">
    <property type="component" value="Chromosome 4"/>
</dbReference>
<sequence>MAHSWIPTNSALAHRHIQVEPYCKQCATGAYENVFHALWGCRVNREVCNGAGFYGKIQRQGREDVLAFLMRISSSFTKDESEFFLVLSWNLWYIRNSVNHGGHKPQASAILEWGSKFLQEFRERVKVGEGIAGLSSVVRDHEVNLVMKEEEGCRDVDGLIAQIKWLLQNERVAGISFAFREANQVAHILANDALINKASAMWVGVVPLCASQAIRRDLPYPL</sequence>
<dbReference type="Pfam" id="PF13456">
    <property type="entry name" value="RVT_3"/>
    <property type="match status" value="1"/>
</dbReference>
<dbReference type="GO" id="GO:0004523">
    <property type="term" value="F:RNA-DNA hybrid ribonuclease activity"/>
    <property type="evidence" value="ECO:0007669"/>
    <property type="project" value="InterPro"/>
</dbReference>
<dbReference type="Gramene" id="evm.model.04.882">
    <property type="protein sequence ID" value="cds.evm.model.04.882"/>
    <property type="gene ID" value="evm.TU.04.882"/>
</dbReference>
<proteinExistence type="predicted"/>
<evidence type="ECO:0000259" key="1">
    <source>
        <dbReference type="Pfam" id="PF13456"/>
    </source>
</evidence>
<accession>A0A803PJ37</accession>
<dbReference type="GO" id="GO:0003676">
    <property type="term" value="F:nucleic acid binding"/>
    <property type="evidence" value="ECO:0007669"/>
    <property type="project" value="InterPro"/>
</dbReference>
<name>A0A803PJ37_CANSA</name>
<dbReference type="EMBL" id="UZAU01000369">
    <property type="status" value="NOT_ANNOTATED_CDS"/>
    <property type="molecule type" value="Genomic_DNA"/>
</dbReference>
<dbReference type="EnsemblPlants" id="evm.model.04.882">
    <property type="protein sequence ID" value="cds.evm.model.04.882"/>
    <property type="gene ID" value="evm.TU.04.882"/>
</dbReference>
<evidence type="ECO:0000313" key="3">
    <source>
        <dbReference type="Proteomes" id="UP000596661"/>
    </source>
</evidence>
<feature type="domain" description="RNase H type-1" evidence="1">
    <location>
        <begin position="143"/>
        <end position="193"/>
    </location>
</feature>
<evidence type="ECO:0000313" key="2">
    <source>
        <dbReference type="EnsemblPlants" id="cds.evm.model.04.882"/>
    </source>
</evidence>
<reference evidence="2" key="1">
    <citation type="submission" date="2018-11" db="EMBL/GenBank/DDBJ databases">
        <authorList>
            <person name="Grassa J C."/>
        </authorList>
    </citation>
    <scope>NUCLEOTIDE SEQUENCE [LARGE SCALE GENOMIC DNA]</scope>
</reference>